<comment type="caution">
    <text evidence="13">The sequence shown here is derived from an EMBL/GenBank/DDBJ whole genome shotgun (WGS) entry which is preliminary data.</text>
</comment>
<evidence type="ECO:0000259" key="11">
    <source>
        <dbReference type="PROSITE" id="PS50112"/>
    </source>
</evidence>
<evidence type="ECO:0000313" key="14">
    <source>
        <dbReference type="Proteomes" id="UP000316609"/>
    </source>
</evidence>
<feature type="domain" description="Response regulatory" evidence="10">
    <location>
        <begin position="519"/>
        <end position="635"/>
    </location>
</feature>
<dbReference type="SUPFAM" id="SSF55785">
    <property type="entry name" value="PYP-like sensor domain (PAS domain)"/>
    <property type="match status" value="1"/>
</dbReference>
<keyword evidence="4" id="KW-0808">Transferase</keyword>
<dbReference type="InterPro" id="IPR003661">
    <property type="entry name" value="HisK_dim/P_dom"/>
</dbReference>
<evidence type="ECO:0000256" key="1">
    <source>
        <dbReference type="ARBA" id="ARBA00000085"/>
    </source>
</evidence>
<dbReference type="Gene3D" id="3.30.565.10">
    <property type="entry name" value="Histidine kinase-like ATPase, C-terminal domain"/>
    <property type="match status" value="1"/>
</dbReference>
<evidence type="ECO:0000256" key="4">
    <source>
        <dbReference type="ARBA" id="ARBA00022679"/>
    </source>
</evidence>
<evidence type="ECO:0000256" key="3">
    <source>
        <dbReference type="ARBA" id="ARBA00022553"/>
    </source>
</evidence>
<dbReference type="InterPro" id="IPR003594">
    <property type="entry name" value="HATPase_dom"/>
</dbReference>
<dbReference type="Pfam" id="PF00989">
    <property type="entry name" value="PAS"/>
    <property type="match status" value="1"/>
</dbReference>
<dbReference type="CDD" id="cd00082">
    <property type="entry name" value="HisKA"/>
    <property type="match status" value="1"/>
</dbReference>
<dbReference type="PROSITE" id="PS50110">
    <property type="entry name" value="RESPONSE_REGULATORY"/>
    <property type="match status" value="1"/>
</dbReference>
<comment type="catalytic activity">
    <reaction evidence="1">
        <text>ATP + protein L-histidine = ADP + protein N-phospho-L-histidine.</text>
        <dbReference type="EC" id="2.7.13.3"/>
    </reaction>
</comment>
<dbReference type="EMBL" id="VBOY01000106">
    <property type="protein sequence ID" value="TMQ63567.1"/>
    <property type="molecule type" value="Genomic_DNA"/>
</dbReference>
<dbReference type="SUPFAM" id="SSF52172">
    <property type="entry name" value="CheY-like"/>
    <property type="match status" value="2"/>
</dbReference>
<reference evidence="13 14" key="1">
    <citation type="journal article" date="2019" name="Nat. Microbiol.">
        <title>Mediterranean grassland soil C-N compound turnover is dependent on rainfall and depth, and is mediated by genomically divergent microorganisms.</title>
        <authorList>
            <person name="Diamond S."/>
            <person name="Andeer P.F."/>
            <person name="Li Z."/>
            <person name="Crits-Christoph A."/>
            <person name="Burstein D."/>
            <person name="Anantharaman K."/>
            <person name="Lane K.R."/>
            <person name="Thomas B.C."/>
            <person name="Pan C."/>
            <person name="Northen T.R."/>
            <person name="Banfield J.F."/>
        </authorList>
    </citation>
    <scope>NUCLEOTIDE SEQUENCE [LARGE SCALE GENOMIC DNA]</scope>
    <source>
        <strain evidence="13">WS_8</strain>
    </source>
</reference>
<dbReference type="Pfam" id="PF02518">
    <property type="entry name" value="HATPase_c"/>
    <property type="match status" value="1"/>
</dbReference>
<proteinExistence type="predicted"/>
<dbReference type="SMART" id="SM00448">
    <property type="entry name" value="REC"/>
    <property type="match status" value="1"/>
</dbReference>
<protein>
    <recommendedName>
        <fullName evidence="2">histidine kinase</fullName>
        <ecNumber evidence="2">2.7.13.3</ecNumber>
    </recommendedName>
</protein>
<dbReference type="GO" id="GO:0006355">
    <property type="term" value="P:regulation of DNA-templated transcription"/>
    <property type="evidence" value="ECO:0007669"/>
    <property type="project" value="InterPro"/>
</dbReference>
<dbReference type="InterPro" id="IPR036097">
    <property type="entry name" value="HisK_dim/P_sf"/>
</dbReference>
<dbReference type="NCBIfam" id="TIGR00229">
    <property type="entry name" value="sensory_box"/>
    <property type="match status" value="1"/>
</dbReference>
<accession>A0A538TIV9</accession>
<dbReference type="SUPFAM" id="SSF55874">
    <property type="entry name" value="ATPase domain of HSP90 chaperone/DNA topoisomerase II/histidine kinase"/>
    <property type="match status" value="1"/>
</dbReference>
<keyword evidence="6" id="KW-0902">Two-component regulatory system</keyword>
<dbReference type="InterPro" id="IPR000700">
    <property type="entry name" value="PAS-assoc_C"/>
</dbReference>
<feature type="domain" description="Histidine kinase" evidence="9">
    <location>
        <begin position="281"/>
        <end position="499"/>
    </location>
</feature>
<gene>
    <name evidence="13" type="ORF">E6K78_10445</name>
</gene>
<evidence type="ECO:0000313" key="13">
    <source>
        <dbReference type="EMBL" id="TMQ63567.1"/>
    </source>
</evidence>
<dbReference type="FunFam" id="1.10.287.130:FF:000001">
    <property type="entry name" value="Two-component sensor histidine kinase"/>
    <property type="match status" value="1"/>
</dbReference>
<dbReference type="SMART" id="SM00091">
    <property type="entry name" value="PAS"/>
    <property type="match status" value="1"/>
</dbReference>
<dbReference type="PROSITE" id="PS50112">
    <property type="entry name" value="PAS"/>
    <property type="match status" value="1"/>
</dbReference>
<dbReference type="PANTHER" id="PTHR43547">
    <property type="entry name" value="TWO-COMPONENT HISTIDINE KINASE"/>
    <property type="match status" value="1"/>
</dbReference>
<evidence type="ECO:0000256" key="5">
    <source>
        <dbReference type="ARBA" id="ARBA00022777"/>
    </source>
</evidence>
<dbReference type="InterPro" id="IPR001789">
    <property type="entry name" value="Sig_transdc_resp-reg_receiver"/>
</dbReference>
<dbReference type="Pfam" id="PF00512">
    <property type="entry name" value="HisKA"/>
    <property type="match status" value="1"/>
</dbReference>
<keyword evidence="7" id="KW-0472">Membrane</keyword>
<dbReference type="InterPro" id="IPR011006">
    <property type="entry name" value="CheY-like_superfamily"/>
</dbReference>
<dbReference type="SMART" id="SM00388">
    <property type="entry name" value="HisKA"/>
    <property type="match status" value="1"/>
</dbReference>
<dbReference type="Gene3D" id="3.40.50.2300">
    <property type="match status" value="1"/>
</dbReference>
<dbReference type="CDD" id="cd17580">
    <property type="entry name" value="REC_2_DhkD-like"/>
    <property type="match status" value="1"/>
</dbReference>
<dbReference type="FunFam" id="3.30.565.10:FF:000006">
    <property type="entry name" value="Sensor histidine kinase WalK"/>
    <property type="match status" value="1"/>
</dbReference>
<dbReference type="Proteomes" id="UP000316609">
    <property type="component" value="Unassembled WGS sequence"/>
</dbReference>
<dbReference type="PANTHER" id="PTHR43547:SF2">
    <property type="entry name" value="HYBRID SIGNAL TRANSDUCTION HISTIDINE KINASE C"/>
    <property type="match status" value="1"/>
</dbReference>
<dbReference type="PRINTS" id="PR00344">
    <property type="entry name" value="BCTRLSENSOR"/>
</dbReference>
<evidence type="ECO:0000256" key="6">
    <source>
        <dbReference type="ARBA" id="ARBA00023012"/>
    </source>
</evidence>
<dbReference type="InterPro" id="IPR036890">
    <property type="entry name" value="HATPase_C_sf"/>
</dbReference>
<dbReference type="InterPro" id="IPR004358">
    <property type="entry name" value="Sig_transdc_His_kin-like_C"/>
</dbReference>
<feature type="modified residue" description="4-aspartylphosphate" evidence="8">
    <location>
        <position position="568"/>
    </location>
</feature>
<dbReference type="PROSITE" id="PS50113">
    <property type="entry name" value="PAC"/>
    <property type="match status" value="1"/>
</dbReference>
<evidence type="ECO:0000259" key="9">
    <source>
        <dbReference type="PROSITE" id="PS50109"/>
    </source>
</evidence>
<evidence type="ECO:0000256" key="7">
    <source>
        <dbReference type="ARBA" id="ARBA00023136"/>
    </source>
</evidence>
<dbReference type="GO" id="GO:0000155">
    <property type="term" value="F:phosphorelay sensor kinase activity"/>
    <property type="evidence" value="ECO:0007669"/>
    <property type="project" value="InterPro"/>
</dbReference>
<dbReference type="SUPFAM" id="SSF47384">
    <property type="entry name" value="Homodimeric domain of signal transducing histidine kinase"/>
    <property type="match status" value="1"/>
</dbReference>
<keyword evidence="5" id="KW-0418">Kinase</keyword>
<dbReference type="EC" id="2.7.13.3" evidence="2"/>
<evidence type="ECO:0000259" key="12">
    <source>
        <dbReference type="PROSITE" id="PS50113"/>
    </source>
</evidence>
<organism evidence="13 14">
    <name type="scientific">Eiseniibacteriota bacterium</name>
    <dbReference type="NCBI Taxonomy" id="2212470"/>
    <lineage>
        <taxon>Bacteria</taxon>
        <taxon>Candidatus Eiseniibacteriota</taxon>
    </lineage>
</organism>
<dbReference type="Gene3D" id="3.30.450.20">
    <property type="entry name" value="PAS domain"/>
    <property type="match status" value="1"/>
</dbReference>
<dbReference type="CDD" id="cd00130">
    <property type="entry name" value="PAS"/>
    <property type="match status" value="1"/>
</dbReference>
<name>A0A538TIV9_UNCEI</name>
<evidence type="ECO:0000256" key="2">
    <source>
        <dbReference type="ARBA" id="ARBA00012438"/>
    </source>
</evidence>
<dbReference type="PROSITE" id="PS50109">
    <property type="entry name" value="HIS_KIN"/>
    <property type="match status" value="1"/>
</dbReference>
<evidence type="ECO:0000259" key="10">
    <source>
        <dbReference type="PROSITE" id="PS50110"/>
    </source>
</evidence>
<dbReference type="Gene3D" id="1.10.287.130">
    <property type="match status" value="1"/>
</dbReference>
<sequence>MMEARHPGAALRVLILAPTGRDAALAEAVLAKAGIETWICPDMPSLCRQAAECPGSLLIAEEAITPPQARKALADVLARQPSWSDLAVLVLTEPGADSATAAAAFSSFGNVTLLERPVRVAALVSAARVALRARERQYELRDRFAAKALLAAIVESSDDAMISKTLEGIILTWNRGAERMFGYTAAEAVGRPITMITPYYRHDEERTILERIRRGETVHYETVRMTKDGRRLDISLCVSPIRDAANNVIGASKVARDISIQKRNEQALREADRRKDEFLATLAHELRNPLAPIRNSLELLELVGRSDPTVAHVRGMMDRQVNHMVRLVDDLMEVSRITRGKIKLRKEPVDLAEVIRSAIETSEPLIEAAGVHLKLSIAPEPLVLEADRVRLIQVIANLVNNAVKYSEKGSDVCIIARREGREAVVTVRDFGIGIPGDMLARVFDMFMQIENRQRGGQTGRGIGLTLVRGLVQMHGGSVIASSEGVDKGSEFTVRLPMAEGAAPNPTQVESALPAISSQRVLVVDDNHDAADSMGMLLKCLGAEVEVVHDGSAALQIMESFLPTLVLLDLRMPEMDGFEVARRIREQPRFRDVTLIALTGWSQEKDLQRSRDAGFDHHLIKPAGIEALRALMPAVGGTH</sequence>
<dbReference type="SMART" id="SM00387">
    <property type="entry name" value="HATPase_c"/>
    <property type="match status" value="1"/>
</dbReference>
<dbReference type="InterPro" id="IPR013767">
    <property type="entry name" value="PAS_fold"/>
</dbReference>
<dbReference type="InterPro" id="IPR000014">
    <property type="entry name" value="PAS"/>
</dbReference>
<dbReference type="AlphaFoldDB" id="A0A538TIV9"/>
<evidence type="ECO:0000256" key="8">
    <source>
        <dbReference type="PROSITE-ProRule" id="PRU00169"/>
    </source>
</evidence>
<dbReference type="InterPro" id="IPR005467">
    <property type="entry name" value="His_kinase_dom"/>
</dbReference>
<dbReference type="Pfam" id="PF00072">
    <property type="entry name" value="Response_reg"/>
    <property type="match status" value="1"/>
</dbReference>
<dbReference type="InterPro" id="IPR035965">
    <property type="entry name" value="PAS-like_dom_sf"/>
</dbReference>
<feature type="domain" description="PAS" evidence="11">
    <location>
        <begin position="146"/>
        <end position="214"/>
    </location>
</feature>
<keyword evidence="3 8" id="KW-0597">Phosphoprotein</keyword>
<feature type="domain" description="PAC" evidence="12">
    <location>
        <begin position="216"/>
        <end position="270"/>
    </location>
</feature>